<reference evidence="2" key="1">
    <citation type="submission" date="2019-01" db="EMBL/GenBank/DDBJ databases">
        <title>Draft genome sequences of three monokaryotic isolates of the white-rot basidiomycete fungus Dichomitus squalens.</title>
        <authorList>
            <consortium name="DOE Joint Genome Institute"/>
            <person name="Lopez S.C."/>
            <person name="Andreopoulos B."/>
            <person name="Pangilinan J."/>
            <person name="Lipzen A."/>
            <person name="Riley R."/>
            <person name="Ahrendt S."/>
            <person name="Ng V."/>
            <person name="Barry K."/>
            <person name="Daum C."/>
            <person name="Grigoriev I.V."/>
            <person name="Hilden K.S."/>
            <person name="Makela M.R."/>
            <person name="de Vries R.P."/>
        </authorList>
    </citation>
    <scope>NUCLEOTIDE SEQUENCE [LARGE SCALE GENOMIC DNA]</scope>
    <source>
        <strain evidence="2">OM18370.1</strain>
    </source>
</reference>
<sequence length="114" mass="12306">MMFCAPQYLYSERVNSSNKQPSLRGISVNRTTTISTSLMSRLMLNIRDPAMREPHLSEPPSAATTWVFATVALDTFATETGSSSLATYSEAPSHTGGCETDPSVSRGLENNGQS</sequence>
<gene>
    <name evidence="2" type="ORF">BD311DRAFT_132707</name>
</gene>
<name>A0A4Q9MXE6_9APHY</name>
<protein>
    <submittedName>
        <fullName evidence="2">Uncharacterized protein</fullName>
    </submittedName>
</protein>
<organism evidence="2">
    <name type="scientific">Dichomitus squalens</name>
    <dbReference type="NCBI Taxonomy" id="114155"/>
    <lineage>
        <taxon>Eukaryota</taxon>
        <taxon>Fungi</taxon>
        <taxon>Dikarya</taxon>
        <taxon>Basidiomycota</taxon>
        <taxon>Agaricomycotina</taxon>
        <taxon>Agaricomycetes</taxon>
        <taxon>Polyporales</taxon>
        <taxon>Polyporaceae</taxon>
        <taxon>Dichomitus</taxon>
    </lineage>
</organism>
<dbReference type="AlphaFoldDB" id="A0A4Q9MXE6"/>
<proteinExistence type="predicted"/>
<evidence type="ECO:0000256" key="1">
    <source>
        <dbReference type="SAM" id="MobiDB-lite"/>
    </source>
</evidence>
<accession>A0A4Q9MXE6</accession>
<evidence type="ECO:0000313" key="2">
    <source>
        <dbReference type="EMBL" id="TBU31241.1"/>
    </source>
</evidence>
<feature type="region of interest" description="Disordered" evidence="1">
    <location>
        <begin position="86"/>
        <end position="114"/>
    </location>
</feature>
<dbReference type="Proteomes" id="UP000292957">
    <property type="component" value="Unassembled WGS sequence"/>
</dbReference>
<dbReference type="EMBL" id="ML143400">
    <property type="protein sequence ID" value="TBU31241.1"/>
    <property type="molecule type" value="Genomic_DNA"/>
</dbReference>